<dbReference type="PANTHER" id="PTHR43756">
    <property type="entry name" value="CHOLINE MONOOXYGENASE, CHLOROPLASTIC"/>
    <property type="match status" value="1"/>
</dbReference>
<dbReference type="EC" id="1.14.12.14" evidence="9"/>
<dbReference type="CDD" id="cd08885">
    <property type="entry name" value="RHO_alpha_C_1"/>
    <property type="match status" value="1"/>
</dbReference>
<evidence type="ECO:0000256" key="6">
    <source>
        <dbReference type="ARBA" id="ARBA00023014"/>
    </source>
</evidence>
<dbReference type="CDD" id="cd03469">
    <property type="entry name" value="Rieske_RO_Alpha_N"/>
    <property type="match status" value="1"/>
</dbReference>
<gene>
    <name evidence="9" type="primary">absAa</name>
    <name evidence="9" type="ORF">ANTHELSMS3_00560</name>
</gene>
<organism evidence="9 10">
    <name type="scientific">Antarctobacter heliothermus</name>
    <dbReference type="NCBI Taxonomy" id="74033"/>
    <lineage>
        <taxon>Bacteria</taxon>
        <taxon>Pseudomonadati</taxon>
        <taxon>Pseudomonadota</taxon>
        <taxon>Alphaproteobacteria</taxon>
        <taxon>Rhodobacterales</taxon>
        <taxon>Roseobacteraceae</taxon>
        <taxon>Antarctobacter</taxon>
    </lineage>
</organism>
<feature type="domain" description="Rieske" evidence="8">
    <location>
        <begin position="49"/>
        <end position="156"/>
    </location>
</feature>
<sequence length="387" mass="43529">MAKDQIDPVEALRQNTSVPFERARAMPVDVYTTQAFVDEELAHVFRKDWYCIGRADALKNPGDYVTCELAGQPIVVLRDREGTLRALSNVCLHRMSTLLQGRGNTRSIVCPYHAWTYNLDGKLRGAPAMTLNEGFCKDAYALPPVRCEEWLGWVFVSLDADAAPVAEKLAEVEAMVAGYDMTNYTEAFYEEHVWDTNWKVLAENFMESYHLPVCHAGTIGGLSRLEDMICPPGRDAFNYHTILKDDKLRIAMAHPSNDRLKGDERRTTFLLAIYPSLMITLTPGYFWYLSLHPKGPGQVHIRFGGGMSDDYADDPDAQDNFTALKILLDDVNVEDRGCTEKVYRGLCSALAEPGHLSHLERPNYDFAQYLMSRIDASKRADQDAAGD</sequence>
<dbReference type="Gene3D" id="3.90.380.10">
    <property type="entry name" value="Naphthalene 1,2-dioxygenase Alpha Subunit, Chain A, domain 1"/>
    <property type="match status" value="2"/>
</dbReference>
<dbReference type="Pfam" id="PF00848">
    <property type="entry name" value="Ring_hydroxyl_A"/>
    <property type="match status" value="1"/>
</dbReference>
<keyword evidence="4 9" id="KW-0560">Oxidoreductase</keyword>
<dbReference type="SUPFAM" id="SSF55961">
    <property type="entry name" value="Bet v1-like"/>
    <property type="match status" value="1"/>
</dbReference>
<dbReference type="GO" id="GO:0005506">
    <property type="term" value="F:iron ion binding"/>
    <property type="evidence" value="ECO:0007669"/>
    <property type="project" value="InterPro"/>
</dbReference>
<dbReference type="AlphaFoldDB" id="A0A222DZC7"/>
<name>A0A222DZC7_9RHOB</name>
<feature type="transmembrane region" description="Helical" evidence="7">
    <location>
        <begin position="269"/>
        <end position="288"/>
    </location>
</feature>
<keyword evidence="9" id="KW-0223">Dioxygenase</keyword>
<dbReference type="RefSeq" id="WP_094033549.1">
    <property type="nucleotide sequence ID" value="NZ_CP022540.1"/>
</dbReference>
<dbReference type="Pfam" id="PF00355">
    <property type="entry name" value="Rieske"/>
    <property type="match status" value="1"/>
</dbReference>
<keyword evidence="7" id="KW-0472">Membrane</keyword>
<comment type="cofactor">
    <cofactor evidence="1">
        <name>Fe cation</name>
        <dbReference type="ChEBI" id="CHEBI:24875"/>
    </cofactor>
</comment>
<dbReference type="InterPro" id="IPR015879">
    <property type="entry name" value="Ring_hydroxy_dOase_asu_C_dom"/>
</dbReference>
<proteinExistence type="predicted"/>
<evidence type="ECO:0000313" key="10">
    <source>
        <dbReference type="Proteomes" id="UP000203589"/>
    </source>
</evidence>
<evidence type="ECO:0000313" key="9">
    <source>
        <dbReference type="EMBL" id="ASP19280.1"/>
    </source>
</evidence>
<dbReference type="InterPro" id="IPR017941">
    <property type="entry name" value="Rieske_2Fe-2S"/>
</dbReference>
<dbReference type="InterPro" id="IPR001663">
    <property type="entry name" value="Rng_hydr_dOase-A"/>
</dbReference>
<dbReference type="OrthoDB" id="7456916at2"/>
<evidence type="ECO:0000256" key="2">
    <source>
        <dbReference type="ARBA" id="ARBA00022714"/>
    </source>
</evidence>
<dbReference type="EMBL" id="CP022540">
    <property type="protein sequence ID" value="ASP19280.1"/>
    <property type="molecule type" value="Genomic_DNA"/>
</dbReference>
<evidence type="ECO:0000256" key="1">
    <source>
        <dbReference type="ARBA" id="ARBA00001962"/>
    </source>
</evidence>
<dbReference type="PANTHER" id="PTHR43756:SF5">
    <property type="entry name" value="CHOLINE MONOOXYGENASE, CHLOROPLASTIC"/>
    <property type="match status" value="1"/>
</dbReference>
<protein>
    <submittedName>
        <fullName evidence="9">2-aminobenzenesulfonate 2,3-dioxygenase subunit alpha</fullName>
        <ecNumber evidence="9">1.14.12.14</ecNumber>
    </submittedName>
</protein>
<dbReference type="KEGG" id="aht:ANTHELSMS3_00560"/>
<evidence type="ECO:0000259" key="8">
    <source>
        <dbReference type="PROSITE" id="PS51296"/>
    </source>
</evidence>
<evidence type="ECO:0000256" key="4">
    <source>
        <dbReference type="ARBA" id="ARBA00023002"/>
    </source>
</evidence>
<keyword evidence="7" id="KW-1133">Transmembrane helix</keyword>
<keyword evidence="10" id="KW-1185">Reference proteome</keyword>
<dbReference type="GO" id="GO:0018627">
    <property type="term" value="F:2-aminobenzenesulfonate 2,3-dioxygenase activity"/>
    <property type="evidence" value="ECO:0007669"/>
    <property type="project" value="UniProtKB-EC"/>
</dbReference>
<dbReference type="Gene3D" id="2.102.10.10">
    <property type="entry name" value="Rieske [2Fe-2S] iron-sulphur domain"/>
    <property type="match status" value="1"/>
</dbReference>
<dbReference type="GO" id="GO:0051537">
    <property type="term" value="F:2 iron, 2 sulfur cluster binding"/>
    <property type="evidence" value="ECO:0007669"/>
    <property type="project" value="UniProtKB-KW"/>
</dbReference>
<keyword evidence="6" id="KW-0411">Iron-sulfur</keyword>
<evidence type="ECO:0000256" key="5">
    <source>
        <dbReference type="ARBA" id="ARBA00023004"/>
    </source>
</evidence>
<evidence type="ECO:0000256" key="7">
    <source>
        <dbReference type="SAM" id="Phobius"/>
    </source>
</evidence>
<dbReference type="PRINTS" id="PR00090">
    <property type="entry name" value="RNGDIOXGNASE"/>
</dbReference>
<reference evidence="9 10" key="1">
    <citation type="submission" date="2017-07" db="EMBL/GenBank/DDBJ databases">
        <title>Genome Sequence of Antarctobacter heliothermus Strain SMS3 Isolated from a culture of the Diatom Skeletonema marinoi.</title>
        <authorList>
            <person name="Topel M."/>
            <person name="Pinder M.I.M."/>
            <person name="Johansson O.N."/>
            <person name="Kourtchenko O."/>
            <person name="Godhe A."/>
            <person name="Clarke A.K."/>
        </authorList>
    </citation>
    <scope>NUCLEOTIDE SEQUENCE [LARGE SCALE GENOMIC DNA]</scope>
    <source>
        <strain evidence="9 10">SMS3</strain>
    </source>
</reference>
<keyword evidence="3" id="KW-0479">Metal-binding</keyword>
<keyword evidence="7" id="KW-0812">Transmembrane</keyword>
<keyword evidence="5" id="KW-0408">Iron</keyword>
<dbReference type="SUPFAM" id="SSF50022">
    <property type="entry name" value="ISP domain"/>
    <property type="match status" value="1"/>
</dbReference>
<dbReference type="PROSITE" id="PS51296">
    <property type="entry name" value="RIESKE"/>
    <property type="match status" value="1"/>
</dbReference>
<dbReference type="InterPro" id="IPR036922">
    <property type="entry name" value="Rieske_2Fe-2S_sf"/>
</dbReference>
<accession>A0A222DZC7</accession>
<keyword evidence="2" id="KW-0001">2Fe-2S</keyword>
<evidence type="ECO:0000256" key="3">
    <source>
        <dbReference type="ARBA" id="ARBA00022723"/>
    </source>
</evidence>
<dbReference type="Proteomes" id="UP000203589">
    <property type="component" value="Chromosome"/>
</dbReference>